<dbReference type="PANTHER" id="PTHR38113:SF2">
    <property type="entry name" value="DUF2293 DOMAIN-CONTAINING PROTEIN"/>
    <property type="match status" value="1"/>
</dbReference>
<dbReference type="Pfam" id="PF10056">
    <property type="entry name" value="DUF2293"/>
    <property type="match status" value="1"/>
</dbReference>
<dbReference type="AlphaFoldDB" id="A0AAE0NFA3"/>
<name>A0AAE0NFA3_9PEZI</name>
<feature type="compositionally biased region" description="Basic and acidic residues" evidence="1">
    <location>
        <begin position="237"/>
        <end position="249"/>
    </location>
</feature>
<reference evidence="3" key="2">
    <citation type="submission" date="2023-06" db="EMBL/GenBank/DDBJ databases">
        <authorList>
            <consortium name="Lawrence Berkeley National Laboratory"/>
            <person name="Haridas S."/>
            <person name="Hensen N."/>
            <person name="Bonometti L."/>
            <person name="Westerberg I."/>
            <person name="Brannstrom I.O."/>
            <person name="Guillou S."/>
            <person name="Cros-Aarteil S."/>
            <person name="Calhoun S."/>
            <person name="Kuo A."/>
            <person name="Mondo S."/>
            <person name="Pangilinan J."/>
            <person name="Riley R."/>
            <person name="Labutti K."/>
            <person name="Andreopoulos B."/>
            <person name="Lipzen A."/>
            <person name="Chen C."/>
            <person name="Yanf M."/>
            <person name="Daum C."/>
            <person name="Ng V."/>
            <person name="Clum A."/>
            <person name="Steindorff A."/>
            <person name="Ohm R."/>
            <person name="Martin F."/>
            <person name="Silar P."/>
            <person name="Natvig D."/>
            <person name="Lalanne C."/>
            <person name="Gautier V."/>
            <person name="Ament-Velasquez S.L."/>
            <person name="Kruys A."/>
            <person name="Hutchinson M.I."/>
            <person name="Powell A.J."/>
            <person name="Barry K."/>
            <person name="Miller A.N."/>
            <person name="Grigoriev I.V."/>
            <person name="Debuchy R."/>
            <person name="Gladieux P."/>
            <person name="Thoren M.H."/>
            <person name="Johannesson H."/>
        </authorList>
    </citation>
    <scope>NUCLEOTIDE SEQUENCE</scope>
    <source>
        <strain evidence="3">CBS 958.72</strain>
    </source>
</reference>
<feature type="domain" description="DUF2293" evidence="2">
    <location>
        <begin position="95"/>
        <end position="179"/>
    </location>
</feature>
<dbReference type="EMBL" id="JAULSN010000002">
    <property type="protein sequence ID" value="KAK3380434.1"/>
    <property type="molecule type" value="Genomic_DNA"/>
</dbReference>
<evidence type="ECO:0000259" key="2">
    <source>
        <dbReference type="Pfam" id="PF10056"/>
    </source>
</evidence>
<accession>A0AAE0NFA3</accession>
<feature type="region of interest" description="Disordered" evidence="1">
    <location>
        <begin position="237"/>
        <end position="266"/>
    </location>
</feature>
<evidence type="ECO:0000313" key="4">
    <source>
        <dbReference type="Proteomes" id="UP001287356"/>
    </source>
</evidence>
<comment type="caution">
    <text evidence="3">The sequence shown here is derived from an EMBL/GenBank/DDBJ whole genome shotgun (WGS) entry which is preliminary data.</text>
</comment>
<reference evidence="3" key="1">
    <citation type="journal article" date="2023" name="Mol. Phylogenet. Evol.">
        <title>Genome-scale phylogeny and comparative genomics of the fungal order Sordariales.</title>
        <authorList>
            <person name="Hensen N."/>
            <person name="Bonometti L."/>
            <person name="Westerberg I."/>
            <person name="Brannstrom I.O."/>
            <person name="Guillou S."/>
            <person name="Cros-Aarteil S."/>
            <person name="Calhoun S."/>
            <person name="Haridas S."/>
            <person name="Kuo A."/>
            <person name="Mondo S."/>
            <person name="Pangilinan J."/>
            <person name="Riley R."/>
            <person name="LaButti K."/>
            <person name="Andreopoulos B."/>
            <person name="Lipzen A."/>
            <person name="Chen C."/>
            <person name="Yan M."/>
            <person name="Daum C."/>
            <person name="Ng V."/>
            <person name="Clum A."/>
            <person name="Steindorff A."/>
            <person name="Ohm R.A."/>
            <person name="Martin F."/>
            <person name="Silar P."/>
            <person name="Natvig D.O."/>
            <person name="Lalanne C."/>
            <person name="Gautier V."/>
            <person name="Ament-Velasquez S.L."/>
            <person name="Kruys A."/>
            <person name="Hutchinson M.I."/>
            <person name="Powell A.J."/>
            <person name="Barry K."/>
            <person name="Miller A.N."/>
            <person name="Grigoriev I.V."/>
            <person name="Debuchy R."/>
            <person name="Gladieux P."/>
            <person name="Hiltunen Thoren M."/>
            <person name="Johannesson H."/>
        </authorList>
    </citation>
    <scope>NUCLEOTIDE SEQUENCE</scope>
    <source>
        <strain evidence="3">CBS 958.72</strain>
    </source>
</reference>
<keyword evidence="4" id="KW-1185">Reference proteome</keyword>
<dbReference type="PANTHER" id="PTHR38113">
    <property type="match status" value="1"/>
</dbReference>
<sequence>MARDEIDVSPRAPMPKGYVFVPKGDVYITKNCRKKTHEADKTLYVVVTKTGKALGLRCPAGIYASVEADHRATAVRRAEAVQKRDSALEGTFEKAIVKLFPKIPKEAIPKIINRALEKHSRRVGRTGTLTLNEKVKLAVRAHIRHCHTDYDKLLKRGENREVARAKILTEINDVASGWGGYIRKPVSNVGSGKGKTKKASAGAVSAAGTRTRKGALLARKAVLSGISEDADAIMRDPDKTDAVFTKGEDSDQASDSSDWSNWSDLE</sequence>
<protein>
    <recommendedName>
        <fullName evidence="2">DUF2293 domain-containing protein</fullName>
    </recommendedName>
</protein>
<evidence type="ECO:0000313" key="3">
    <source>
        <dbReference type="EMBL" id="KAK3380434.1"/>
    </source>
</evidence>
<evidence type="ECO:0000256" key="1">
    <source>
        <dbReference type="SAM" id="MobiDB-lite"/>
    </source>
</evidence>
<gene>
    <name evidence="3" type="ORF">B0T24DRAFT_194455</name>
</gene>
<feature type="compositionally biased region" description="Low complexity" evidence="1">
    <location>
        <begin position="253"/>
        <end position="266"/>
    </location>
</feature>
<proteinExistence type="predicted"/>
<dbReference type="Proteomes" id="UP001287356">
    <property type="component" value="Unassembled WGS sequence"/>
</dbReference>
<organism evidence="3 4">
    <name type="scientific">Lasiosphaeria ovina</name>
    <dbReference type="NCBI Taxonomy" id="92902"/>
    <lineage>
        <taxon>Eukaryota</taxon>
        <taxon>Fungi</taxon>
        <taxon>Dikarya</taxon>
        <taxon>Ascomycota</taxon>
        <taxon>Pezizomycotina</taxon>
        <taxon>Sordariomycetes</taxon>
        <taxon>Sordariomycetidae</taxon>
        <taxon>Sordariales</taxon>
        <taxon>Lasiosphaeriaceae</taxon>
        <taxon>Lasiosphaeria</taxon>
    </lineage>
</organism>
<dbReference type="InterPro" id="IPR018744">
    <property type="entry name" value="DUF2293"/>
</dbReference>